<accession>A0A2T8HVT3</accession>
<sequence length="276" mass="29478">MVQPSIFAATDLSERSAHVAGRGAQLAQCLGARLVLAHVGEDSSARFSLGRAKQSRADMLADLAREYGAETRLLSGEPHVVLPAAAREDNAALIILGLHQERRVLDLLRLTTMEHIVMAAPSPVLIAHQPPTRGYGQVLLASDFSQASAESLIMAARIAPTARFHAVHALQLPLGALFHRGHDDSEAALAEAIEARRAFMQTADLPTLTEPLEIVPGGVHQVLKFRREELAADLVCIGAQSGSTPDDLGEYARDLMRAPPTDLLVARAPQAPAKDA</sequence>
<comment type="similarity">
    <text evidence="1">Belongs to the universal stress protein A family.</text>
</comment>
<dbReference type="Pfam" id="PF00582">
    <property type="entry name" value="Usp"/>
    <property type="match status" value="1"/>
</dbReference>
<dbReference type="RefSeq" id="WP_116557431.1">
    <property type="nucleotide sequence ID" value="NZ_QDKM01000002.1"/>
</dbReference>
<reference evidence="3 4" key="1">
    <citation type="submission" date="2018-04" db="EMBL/GenBank/DDBJ databases">
        <title>Pararhodobacter oceanense sp. nov., isolated from marine intertidal sediment.</title>
        <authorList>
            <person name="Wang X.-L."/>
            <person name="Du Z.-J."/>
        </authorList>
    </citation>
    <scope>NUCLEOTIDE SEQUENCE [LARGE SCALE GENOMIC DNA]</scope>
    <source>
        <strain evidence="3 4">AM505</strain>
    </source>
</reference>
<proteinExistence type="inferred from homology"/>
<evidence type="ECO:0000313" key="4">
    <source>
        <dbReference type="Proteomes" id="UP000245911"/>
    </source>
</evidence>
<gene>
    <name evidence="3" type="ORF">DDE20_05315</name>
</gene>
<evidence type="ECO:0000313" key="3">
    <source>
        <dbReference type="EMBL" id="PVH29546.1"/>
    </source>
</evidence>
<protein>
    <recommendedName>
        <fullName evidence="2">UspA domain-containing protein</fullName>
    </recommendedName>
</protein>
<organism evidence="3 4">
    <name type="scientific">Pararhodobacter oceanensis</name>
    <dbReference type="NCBI Taxonomy" id="2172121"/>
    <lineage>
        <taxon>Bacteria</taxon>
        <taxon>Pseudomonadati</taxon>
        <taxon>Pseudomonadota</taxon>
        <taxon>Alphaproteobacteria</taxon>
        <taxon>Rhodobacterales</taxon>
        <taxon>Paracoccaceae</taxon>
        <taxon>Pararhodobacter</taxon>
    </lineage>
</organism>
<dbReference type="PANTHER" id="PTHR46268">
    <property type="entry name" value="STRESS RESPONSE PROTEIN NHAX"/>
    <property type="match status" value="1"/>
</dbReference>
<dbReference type="AlphaFoldDB" id="A0A2T8HVT3"/>
<feature type="domain" description="UspA" evidence="2">
    <location>
        <begin position="6"/>
        <end position="127"/>
    </location>
</feature>
<dbReference type="PANTHER" id="PTHR46268:SF6">
    <property type="entry name" value="UNIVERSAL STRESS PROTEIN UP12"/>
    <property type="match status" value="1"/>
</dbReference>
<dbReference type="Proteomes" id="UP000245911">
    <property type="component" value="Unassembled WGS sequence"/>
</dbReference>
<comment type="caution">
    <text evidence="3">The sequence shown here is derived from an EMBL/GenBank/DDBJ whole genome shotgun (WGS) entry which is preliminary data.</text>
</comment>
<dbReference type="Gene3D" id="3.40.50.12370">
    <property type="match status" value="1"/>
</dbReference>
<dbReference type="OrthoDB" id="5564966at2"/>
<keyword evidence="4" id="KW-1185">Reference proteome</keyword>
<dbReference type="CDD" id="cd00293">
    <property type="entry name" value="USP-like"/>
    <property type="match status" value="1"/>
</dbReference>
<evidence type="ECO:0000256" key="1">
    <source>
        <dbReference type="ARBA" id="ARBA00008791"/>
    </source>
</evidence>
<dbReference type="SUPFAM" id="SSF52402">
    <property type="entry name" value="Adenine nucleotide alpha hydrolases-like"/>
    <property type="match status" value="2"/>
</dbReference>
<evidence type="ECO:0000259" key="2">
    <source>
        <dbReference type="Pfam" id="PF00582"/>
    </source>
</evidence>
<name>A0A2T8HVT3_9RHOB</name>
<dbReference type="InterPro" id="IPR006016">
    <property type="entry name" value="UspA"/>
</dbReference>
<dbReference type="EMBL" id="QDKM01000002">
    <property type="protein sequence ID" value="PVH29546.1"/>
    <property type="molecule type" value="Genomic_DNA"/>
</dbReference>